<organism evidence="1 2">
    <name type="scientific">Streptomyces seoulensis</name>
    <dbReference type="NCBI Taxonomy" id="73044"/>
    <lineage>
        <taxon>Bacteria</taxon>
        <taxon>Bacillati</taxon>
        <taxon>Actinomycetota</taxon>
        <taxon>Actinomycetes</taxon>
        <taxon>Kitasatosporales</taxon>
        <taxon>Streptomycetaceae</taxon>
        <taxon>Streptomyces</taxon>
    </lineage>
</organism>
<dbReference type="EMBL" id="CP032229">
    <property type="protein sequence ID" value="QBJ92405.1"/>
    <property type="molecule type" value="Genomic_DNA"/>
</dbReference>
<sequence>MEPDLHSWAVGERRNVLDLADVLGVSPEVYLAEPASLVPAPQDYVSRAPLEEFEQADWITLHADLMSYVADYAIRKHGARWNVADDPTAPRGYRYVVEAIGRDGQTRQLGPLRAVAREIVDLPIEITRMLAGAELTLGLASGVLPATHSPTGPTTTR</sequence>
<proteinExistence type="predicted"/>
<dbReference type="KEGG" id="sseo:D0Z67_20315"/>
<reference evidence="1 2" key="1">
    <citation type="submission" date="2018-08" db="EMBL/GenBank/DDBJ databases">
        <title>The complete genome sequence of Streptomyces seoulensis, a pioneer strain for nickel superoxide dismutase discovery.</title>
        <authorList>
            <person name="Shin J."/>
            <person name="Lee J.-S."/>
            <person name="Lee E.-J."/>
            <person name="Youn H.-D."/>
        </authorList>
    </citation>
    <scope>NUCLEOTIDE SEQUENCE [LARGE SCALE GENOMIC DNA]</scope>
    <source>
        <strain evidence="1 2">KCTC 9819</strain>
    </source>
</reference>
<keyword evidence="2" id="KW-1185">Reference proteome</keyword>
<dbReference type="AlphaFoldDB" id="A0A4P6TXM9"/>
<evidence type="ECO:0000313" key="2">
    <source>
        <dbReference type="Proteomes" id="UP000292547"/>
    </source>
</evidence>
<name>A0A4P6TXM9_STRSO</name>
<dbReference type="STRING" id="73044.GCA_000725795_03053"/>
<evidence type="ECO:0000313" key="1">
    <source>
        <dbReference type="EMBL" id="QBJ92405.1"/>
    </source>
</evidence>
<accession>A0A4P6TXM9</accession>
<protein>
    <submittedName>
        <fullName evidence="1">Uncharacterized protein</fullName>
    </submittedName>
</protein>
<dbReference type="Proteomes" id="UP000292547">
    <property type="component" value="Chromosome"/>
</dbReference>
<gene>
    <name evidence="1" type="ORF">D0Z67_20315</name>
</gene>